<protein>
    <recommendedName>
        <fullName evidence="3">NIPSNAP domain-containing protein</fullName>
    </recommendedName>
</protein>
<name>A0A419SD50_9BACL</name>
<keyword evidence="2" id="KW-1185">Reference proteome</keyword>
<reference evidence="1 2" key="1">
    <citation type="submission" date="2016-08" db="EMBL/GenBank/DDBJ databases">
        <title>Novel Firmicute Genomes.</title>
        <authorList>
            <person name="Poppleton D.I."/>
            <person name="Gribaldo S."/>
        </authorList>
    </citation>
    <scope>NUCLEOTIDE SEQUENCE [LARGE SCALE GENOMIC DNA]</scope>
    <source>
        <strain evidence="1 2">RAOx-1</strain>
    </source>
</reference>
<dbReference type="RefSeq" id="WP_120191091.1">
    <property type="nucleotide sequence ID" value="NZ_MCHY01000013.1"/>
</dbReference>
<proteinExistence type="predicted"/>
<sequence length="98" mass="11760">MIKVFMEYKIKPEYRAAYEAIMPEVKEWMAQQKARNYQHFEGIHQPLLFVEMFDVESIEEYNRFKKLRCEEKTFFAECISGGAQKINMWAFAETSNDT</sequence>
<comment type="caution">
    <text evidence="1">The sequence shown here is derived from an EMBL/GenBank/DDBJ whole genome shotgun (WGS) entry which is preliminary data.</text>
</comment>
<dbReference type="EMBL" id="MCHY01000013">
    <property type="protein sequence ID" value="RKD21024.1"/>
    <property type="molecule type" value="Genomic_DNA"/>
</dbReference>
<evidence type="ECO:0008006" key="3">
    <source>
        <dbReference type="Google" id="ProtNLM"/>
    </source>
</evidence>
<accession>A0A419SD50</accession>
<organism evidence="1 2">
    <name type="scientific">Ammoniphilus oxalaticus</name>
    <dbReference type="NCBI Taxonomy" id="66863"/>
    <lineage>
        <taxon>Bacteria</taxon>
        <taxon>Bacillati</taxon>
        <taxon>Bacillota</taxon>
        <taxon>Bacilli</taxon>
        <taxon>Bacillales</taxon>
        <taxon>Paenibacillaceae</taxon>
        <taxon>Aneurinibacillus group</taxon>
        <taxon>Ammoniphilus</taxon>
    </lineage>
</organism>
<dbReference type="AlphaFoldDB" id="A0A419SD50"/>
<gene>
    <name evidence="1" type="ORF">BEP19_15190</name>
</gene>
<evidence type="ECO:0000313" key="2">
    <source>
        <dbReference type="Proteomes" id="UP000284219"/>
    </source>
</evidence>
<dbReference type="OrthoDB" id="2967153at2"/>
<dbReference type="Proteomes" id="UP000284219">
    <property type="component" value="Unassembled WGS sequence"/>
</dbReference>
<evidence type="ECO:0000313" key="1">
    <source>
        <dbReference type="EMBL" id="RKD21024.1"/>
    </source>
</evidence>